<evidence type="ECO:0000313" key="7">
    <source>
        <dbReference type="RefSeq" id="XP_029016770.1"/>
    </source>
</evidence>
<dbReference type="PANTHER" id="PTHR31259">
    <property type="entry name" value="ENDOSOME-ASSOCIATED TRAFFICKING REGULATOR 1"/>
    <property type="match status" value="1"/>
</dbReference>
<accession>A0A6P7NFI9</accession>
<evidence type="ECO:0000256" key="5">
    <source>
        <dbReference type="SAM" id="MobiDB-lite"/>
    </source>
</evidence>
<feature type="compositionally biased region" description="Polar residues" evidence="5">
    <location>
        <begin position="54"/>
        <end position="67"/>
    </location>
</feature>
<evidence type="ECO:0000256" key="3">
    <source>
        <dbReference type="ARBA" id="ARBA00023054"/>
    </source>
</evidence>
<dbReference type="GO" id="GO:1903566">
    <property type="term" value="P:positive regulation of protein localization to cilium"/>
    <property type="evidence" value="ECO:0007669"/>
    <property type="project" value="TreeGrafter"/>
</dbReference>
<dbReference type="GO" id="GO:0032465">
    <property type="term" value="P:regulation of cytokinesis"/>
    <property type="evidence" value="ECO:0007669"/>
    <property type="project" value="TreeGrafter"/>
</dbReference>
<dbReference type="KEGG" id="bspl:114861562"/>
<dbReference type="FunCoup" id="A0A6P7NFI9">
    <property type="interactions" value="858"/>
</dbReference>
<keyword evidence="6" id="KW-1185">Reference proteome</keyword>
<gene>
    <name evidence="7" type="primary">entr1</name>
</gene>
<keyword evidence="3 4" id="KW-0175">Coiled coil</keyword>
<dbReference type="CTD" id="10807"/>
<comment type="similarity">
    <text evidence="1">Belongs to the ENTR1 family.</text>
</comment>
<dbReference type="RefSeq" id="XP_029016770.1">
    <property type="nucleotide sequence ID" value="XM_029160937.3"/>
</dbReference>
<evidence type="ECO:0000313" key="6">
    <source>
        <dbReference type="Proteomes" id="UP000515150"/>
    </source>
</evidence>
<name>A0A6P7NFI9_BETSP</name>
<dbReference type="GO" id="GO:0030496">
    <property type="term" value="C:midbody"/>
    <property type="evidence" value="ECO:0007669"/>
    <property type="project" value="TreeGrafter"/>
</dbReference>
<dbReference type="Proteomes" id="UP000515150">
    <property type="component" value="Chromosome 9"/>
</dbReference>
<dbReference type="GO" id="GO:0045724">
    <property type="term" value="P:positive regulation of cilium assembly"/>
    <property type="evidence" value="ECO:0007669"/>
    <property type="project" value="TreeGrafter"/>
</dbReference>
<feature type="compositionally biased region" description="Basic and acidic residues" evidence="5">
    <location>
        <begin position="29"/>
        <end position="43"/>
    </location>
</feature>
<dbReference type="PANTHER" id="PTHR31259:SF3">
    <property type="entry name" value="ENDOSOME-ASSOCIATED-TRAFFICKING REGULATOR 1"/>
    <property type="match status" value="1"/>
</dbReference>
<dbReference type="GO" id="GO:0055037">
    <property type="term" value="C:recycling endosome"/>
    <property type="evidence" value="ECO:0007669"/>
    <property type="project" value="TreeGrafter"/>
</dbReference>
<feature type="coiled-coil region" evidence="4">
    <location>
        <begin position="96"/>
        <end position="204"/>
    </location>
</feature>
<evidence type="ECO:0000256" key="4">
    <source>
        <dbReference type="SAM" id="Coils"/>
    </source>
</evidence>
<reference evidence="7" key="1">
    <citation type="submission" date="2025-08" db="UniProtKB">
        <authorList>
            <consortium name="RefSeq"/>
        </authorList>
    </citation>
    <scope>IDENTIFICATION</scope>
</reference>
<feature type="compositionally biased region" description="Acidic residues" evidence="5">
    <location>
        <begin position="10"/>
        <end position="19"/>
    </location>
</feature>
<dbReference type="InterPro" id="IPR026757">
    <property type="entry name" value="ENTR1"/>
</dbReference>
<feature type="region of interest" description="Disordered" evidence="5">
    <location>
        <begin position="1"/>
        <end position="69"/>
    </location>
</feature>
<dbReference type="GO" id="GO:0036064">
    <property type="term" value="C:ciliary basal body"/>
    <property type="evidence" value="ECO:0007669"/>
    <property type="project" value="TreeGrafter"/>
</dbReference>
<protein>
    <recommendedName>
        <fullName evidence="2">Endosome-associated-trafficking regulator 1</fullName>
    </recommendedName>
</protein>
<evidence type="ECO:0000256" key="2">
    <source>
        <dbReference type="ARBA" id="ARBA00016007"/>
    </source>
</evidence>
<organism evidence="6 7">
    <name type="scientific">Betta splendens</name>
    <name type="common">Siamese fighting fish</name>
    <dbReference type="NCBI Taxonomy" id="158456"/>
    <lineage>
        <taxon>Eukaryota</taxon>
        <taxon>Metazoa</taxon>
        <taxon>Chordata</taxon>
        <taxon>Craniata</taxon>
        <taxon>Vertebrata</taxon>
        <taxon>Euteleostomi</taxon>
        <taxon>Actinopterygii</taxon>
        <taxon>Neopterygii</taxon>
        <taxon>Teleostei</taxon>
        <taxon>Neoteleostei</taxon>
        <taxon>Acanthomorphata</taxon>
        <taxon>Anabantaria</taxon>
        <taxon>Anabantiformes</taxon>
        <taxon>Anabantoidei</taxon>
        <taxon>Osphronemidae</taxon>
        <taxon>Betta</taxon>
    </lineage>
</organism>
<dbReference type="GO" id="GO:0005813">
    <property type="term" value="C:centrosome"/>
    <property type="evidence" value="ECO:0007669"/>
    <property type="project" value="TreeGrafter"/>
</dbReference>
<dbReference type="GO" id="GO:0005769">
    <property type="term" value="C:early endosome"/>
    <property type="evidence" value="ECO:0007669"/>
    <property type="project" value="TreeGrafter"/>
</dbReference>
<evidence type="ECO:0000256" key="1">
    <source>
        <dbReference type="ARBA" id="ARBA00007791"/>
    </source>
</evidence>
<dbReference type="GeneID" id="114861562"/>
<sequence>MSGQKRLIIADDEEVEAEESNPFSFVEFLRSKNQDLEQTHGKEEEEEEEDWGRSRQSAVDSTSSLCTAENEEETRFNYVHDETHAAEVHGTCGGGRRRWSGDMQQLKEENMSLRRTVTELQSRSHAHKQRLTELSKELLQRRHQEEEEARDLESMVHSVEQNLHLMTKRALKAENSVSKLKVELQQLQVEAESLRVENTRLKAAESQTLVMMRQNARVASEYLNKTASHAHSSIRQLLEEAQTLRLASQLLQSIDKISSLHTDS</sequence>
<dbReference type="AlphaFoldDB" id="A0A6P7NFI9"/>
<proteinExistence type="inferred from homology"/>